<comment type="catalytic activity">
    <reaction evidence="19">
        <text>a sterol + UDP-alpha-D-glucose = a sterol 3-beta-D-glucoside + UDP + H(+)</text>
        <dbReference type="Rhea" id="RHEA:22724"/>
        <dbReference type="ChEBI" id="CHEBI:15378"/>
        <dbReference type="ChEBI" id="CHEBI:15889"/>
        <dbReference type="ChEBI" id="CHEBI:37424"/>
        <dbReference type="ChEBI" id="CHEBI:58223"/>
        <dbReference type="ChEBI" id="CHEBI:58885"/>
        <dbReference type="EC" id="2.4.1.173"/>
    </reaction>
    <physiologicalReaction direction="left-to-right" evidence="19">
        <dbReference type="Rhea" id="RHEA:22725"/>
    </physiologicalReaction>
</comment>
<evidence type="ECO:0000313" key="23">
    <source>
        <dbReference type="Proteomes" id="UP000019375"/>
    </source>
</evidence>
<dbReference type="AlphaFoldDB" id="A0A8J2TBB3"/>
<evidence type="ECO:0000256" key="6">
    <source>
        <dbReference type="ARBA" id="ARBA00022490"/>
    </source>
</evidence>
<keyword evidence="12" id="KW-0756">Sterol biosynthesis</keyword>
<dbReference type="Gene3D" id="3.40.50.2000">
    <property type="entry name" value="Glycogen Phosphorylase B"/>
    <property type="match status" value="2"/>
</dbReference>
<evidence type="ECO:0000256" key="7">
    <source>
        <dbReference type="ARBA" id="ARBA00022516"/>
    </source>
</evidence>
<evidence type="ECO:0000256" key="4">
    <source>
        <dbReference type="ARBA" id="ARBA00012650"/>
    </source>
</evidence>
<keyword evidence="23" id="KW-1185">Reference proteome</keyword>
<keyword evidence="9" id="KW-0808">Transferase</keyword>
<protein>
    <recommendedName>
        <fullName evidence="5">Sterol 3-beta-glucosyltransferase</fullName>
        <ecNumber evidence="4">2.4.1.173</ecNumber>
    </recommendedName>
    <alternativeName>
        <fullName evidence="17">Autophagy-related protein 26</fullName>
    </alternativeName>
</protein>
<dbReference type="InterPro" id="IPR001849">
    <property type="entry name" value="PH_domain"/>
</dbReference>
<evidence type="ECO:0000256" key="16">
    <source>
        <dbReference type="ARBA" id="ARBA00023221"/>
    </source>
</evidence>
<organism evidence="22 23">
    <name type="scientific">Zygosaccharomyces bailii (strain CLIB 213 / ATCC 58445 / CBS 680 / BCRC 21525 / NBRC 1098 / NCYC 1416 / NRRL Y-2227)</name>
    <dbReference type="NCBI Taxonomy" id="1333698"/>
    <lineage>
        <taxon>Eukaryota</taxon>
        <taxon>Fungi</taxon>
        <taxon>Dikarya</taxon>
        <taxon>Ascomycota</taxon>
        <taxon>Saccharomycotina</taxon>
        <taxon>Saccharomycetes</taxon>
        <taxon>Saccharomycetales</taxon>
        <taxon>Saccharomycetaceae</taxon>
        <taxon>Zygosaccharomyces</taxon>
    </lineage>
</organism>
<dbReference type="CDD" id="cd13215">
    <property type="entry name" value="PH-GRAM1_AGT26"/>
    <property type="match status" value="1"/>
</dbReference>
<dbReference type="GO" id="GO:0005737">
    <property type="term" value="C:cytoplasm"/>
    <property type="evidence" value="ECO:0007669"/>
    <property type="project" value="UniProtKB-SubCell"/>
</dbReference>
<keyword evidence="8" id="KW-0328">Glycosyltransferase</keyword>
<sequence length="1261" mass="141032">MPFHSSGGSDKNKKRPSLTDKHQGVSLSPTKSVLSGLGNVKHMGLELAPAFRVDTHKGDTENSDGHDTARGRYALKSIVGLLTAASVVCGMRDQQRASDVAQDLDDGEDEESYVDASSEPEENDERGSNKQEGEEAVDISRVQTGNEEKLSPETLTTGRSLGFDLSVEPLESASGYNSKLDESIKKDMIDRLVQHFDLGKDEFFAGDFPSFLLRDVLVQGQLFLTSMHLLFFAYLPSTSDQVQLSGNLNVHSRIRGSTRYWAVLRDQSLSLYNSPTEIYFPEMVLDLKTTVSIIAIQNKHTGKPTKSFKIETKRRSFTFSADSEFSAKSWCNALKRQHFAAQNADNDSVSLKIPLVNIVEVVNEPIVGNASTLRLKTLESSRGDAVIEFVFVFLNSSSAAVKKKVDTLIRNFERSGLPALSPTSPDQYSVISDSTDYSSAFDSPEKSDLNALSPCKSPGGHHHHLHLLPRFHRHHLQHLHMSSSCTNVEDNSAILSRDLSNSPSKQRARSTSGGSMVSPVKHVVGDVLRAPETFVQELNISIPSISVKSISQPTSSREQSASSLNADSSLADASNKNQAERESKKSHWHHRHLISELWNNKPLHYRNESVPFDDSDHYLVSPEDNERANSRFRKHFHLGEHAKLVSAYFAYLSRNVPLYGKVYLSDDMMGFRSLLPGTHTKMNLPLVDIEDCYKESGFSFGYEGLILVVRGHEELCFEFSSTEARDDAQHIISERMKLLKKENVTIMSPTTNILEIDSNIAKMKLIEDKINAEGIDAPLVLDQNPYYETSIKPEKKFKVGLLTIGSRGDVQPYIALGKGLQKEGHNVIIITHGEFRGFVESHGIEFDEIAGNPAELMSFMVEHESLNVGLLKDASSRFRKWIAELLVTSWKACRKAELDILIESPSAMAGIHIAEALQIPYFRAFTMPWTRTRAYPHAFIVPDQPRGGNYNYMTHVLFENIFWKGISGQVNKWRVETLHLDKTSLELMQQNKVPFFYNVSPTIFPPAIDFCEWIRVTGYWFLDEKQNYTPPEGLQRFINRARKLNKKLVYIGFGSIVVSNAKEMTQAISEAVVDADVFCILNKGWSDRLSDRSNKNEIEVPLPDCIYNAGSVPHDWLFPQMDVAVHHGGSGTTGASLKAGCPTIVKPFFGDQYFYATRVEDIGAGLALKKLNKKTLSRALKEATTSGKMKERAAMIKERISHEDGVKTAINCIYTELEYAKSLVVAKKKNNSKEGKNRLEIAKFSAPRLPELNLEKSFTFL</sequence>
<dbReference type="InterPro" id="IPR048066">
    <property type="entry name" value="ATG26_PH_GRAM1"/>
</dbReference>
<dbReference type="Pfam" id="PF03033">
    <property type="entry name" value="Glyco_transf_28"/>
    <property type="match status" value="1"/>
</dbReference>
<evidence type="ECO:0000256" key="15">
    <source>
        <dbReference type="ARBA" id="ARBA00023166"/>
    </source>
</evidence>
<dbReference type="OrthoDB" id="10261837at2759"/>
<evidence type="ECO:0000256" key="9">
    <source>
        <dbReference type="ARBA" id="ARBA00022679"/>
    </source>
</evidence>
<feature type="region of interest" description="Disordered" evidence="20">
    <location>
        <begin position="439"/>
        <end position="459"/>
    </location>
</feature>
<dbReference type="SUPFAM" id="SSF50729">
    <property type="entry name" value="PH domain-like"/>
    <property type="match status" value="1"/>
</dbReference>
<dbReference type="Proteomes" id="UP000019375">
    <property type="component" value="Unassembled WGS sequence"/>
</dbReference>
<proteinExistence type="inferred from homology"/>
<dbReference type="InterPro" id="IPR002213">
    <property type="entry name" value="UDP_glucos_trans"/>
</dbReference>
<name>A0A8J2TBB3_ZYGB2</name>
<evidence type="ECO:0000256" key="19">
    <source>
        <dbReference type="ARBA" id="ARBA00049453"/>
    </source>
</evidence>
<evidence type="ECO:0000256" key="8">
    <source>
        <dbReference type="ARBA" id="ARBA00022676"/>
    </source>
</evidence>
<dbReference type="EMBL" id="HG316467">
    <property type="protein sequence ID" value="CDF91794.1"/>
    <property type="molecule type" value="Genomic_DNA"/>
</dbReference>
<keyword evidence="14" id="KW-0472">Membrane</keyword>
<evidence type="ECO:0000256" key="17">
    <source>
        <dbReference type="ARBA" id="ARBA00029843"/>
    </source>
</evidence>
<dbReference type="Pfam" id="PF00169">
    <property type="entry name" value="PH"/>
    <property type="match status" value="1"/>
</dbReference>
<dbReference type="CDD" id="cd13216">
    <property type="entry name" value="PH-GRAM2_AGT26"/>
    <property type="match status" value="1"/>
</dbReference>
<feature type="domain" description="PH" evidence="21">
    <location>
        <begin position="241"/>
        <end position="339"/>
    </location>
</feature>
<evidence type="ECO:0000256" key="1">
    <source>
        <dbReference type="ARBA" id="ARBA00004170"/>
    </source>
</evidence>
<dbReference type="SMART" id="SM00233">
    <property type="entry name" value="PH"/>
    <property type="match status" value="1"/>
</dbReference>
<dbReference type="InterPro" id="IPR050426">
    <property type="entry name" value="Glycosyltransferase_28"/>
</dbReference>
<evidence type="ECO:0000256" key="14">
    <source>
        <dbReference type="ARBA" id="ARBA00023136"/>
    </source>
</evidence>
<evidence type="ECO:0000313" key="22">
    <source>
        <dbReference type="EMBL" id="CDF91794.1"/>
    </source>
</evidence>
<dbReference type="EC" id="2.4.1.173" evidence="4"/>
<keyword evidence="13" id="KW-0443">Lipid metabolism</keyword>
<dbReference type="PANTHER" id="PTHR48050">
    <property type="entry name" value="STEROL 3-BETA-GLUCOSYLTRANSFERASE"/>
    <property type="match status" value="1"/>
</dbReference>
<comment type="catalytic activity">
    <reaction evidence="18">
        <text>ergosterol + UDP-alpha-D-glucose = ergosteryl 3-beta-D-glucoside + UDP + H(+)</text>
        <dbReference type="Rhea" id="RHEA:61836"/>
        <dbReference type="ChEBI" id="CHEBI:15378"/>
        <dbReference type="ChEBI" id="CHEBI:16933"/>
        <dbReference type="ChEBI" id="CHEBI:52973"/>
        <dbReference type="ChEBI" id="CHEBI:58223"/>
        <dbReference type="ChEBI" id="CHEBI:58885"/>
    </reaction>
    <physiologicalReaction direction="left-to-right" evidence="18">
        <dbReference type="Rhea" id="RHEA:61837"/>
    </physiologicalReaction>
</comment>
<feature type="region of interest" description="Disordered" evidence="20">
    <location>
        <begin position="1"/>
        <end position="33"/>
    </location>
</feature>
<evidence type="ECO:0000256" key="5">
    <source>
        <dbReference type="ARBA" id="ARBA00017894"/>
    </source>
</evidence>
<dbReference type="Pfam" id="PF06722">
    <property type="entry name" value="EryCIII-like_C"/>
    <property type="match status" value="1"/>
</dbReference>
<dbReference type="InterPro" id="IPR004276">
    <property type="entry name" value="GlycoTrans_28_N"/>
</dbReference>
<dbReference type="GO" id="GO:0005975">
    <property type="term" value="P:carbohydrate metabolic process"/>
    <property type="evidence" value="ECO:0007669"/>
    <property type="project" value="InterPro"/>
</dbReference>
<feature type="region of interest" description="Disordered" evidence="20">
    <location>
        <begin position="548"/>
        <end position="587"/>
    </location>
</feature>
<evidence type="ECO:0000256" key="11">
    <source>
        <dbReference type="ARBA" id="ARBA00022955"/>
    </source>
</evidence>
<evidence type="ECO:0000259" key="21">
    <source>
        <dbReference type="PROSITE" id="PS50003"/>
    </source>
</evidence>
<evidence type="ECO:0000256" key="12">
    <source>
        <dbReference type="ARBA" id="ARBA00023011"/>
    </source>
</evidence>
<keyword evidence="7" id="KW-0444">Lipid biosynthesis</keyword>
<feature type="compositionally biased region" description="Low complexity" evidence="20">
    <location>
        <begin position="560"/>
        <end position="575"/>
    </location>
</feature>
<dbReference type="FunFam" id="3.40.50.2000:FF:000029">
    <property type="entry name" value="Sterol 3-beta-glucosyltransferase"/>
    <property type="match status" value="1"/>
</dbReference>
<feature type="compositionally biased region" description="Polar residues" evidence="20">
    <location>
        <begin position="497"/>
        <end position="515"/>
    </location>
</feature>
<comment type="subcellular location">
    <subcellularLocation>
        <location evidence="2">Cytoplasm</location>
    </subcellularLocation>
    <subcellularLocation>
        <location evidence="1">Membrane</location>
        <topology evidence="1">Peripheral membrane protein</topology>
    </subcellularLocation>
</comment>
<dbReference type="Pfam" id="PF02893">
    <property type="entry name" value="GRAM"/>
    <property type="match status" value="1"/>
</dbReference>
<keyword evidence="10" id="KW-0677">Repeat</keyword>
<dbReference type="GO" id="GO:0016126">
    <property type="term" value="P:sterol biosynthetic process"/>
    <property type="evidence" value="ECO:0007669"/>
    <property type="project" value="UniProtKB-KW"/>
</dbReference>
<keyword evidence="11" id="KW-0752">Steroid biosynthesis</keyword>
<keyword evidence="16" id="KW-0753">Steroid metabolism</keyword>
<evidence type="ECO:0000256" key="10">
    <source>
        <dbReference type="ARBA" id="ARBA00022737"/>
    </source>
</evidence>
<dbReference type="InterPro" id="IPR010610">
    <property type="entry name" value="EryCIII-like_C"/>
</dbReference>
<reference evidence="23" key="1">
    <citation type="journal article" date="2013" name="Genome Announc.">
        <title>Genome sequence of the food spoilage yeast Zygosaccharomyces bailii CLIB 213(T).</title>
        <authorList>
            <person name="Galeote V."/>
            <person name="Bigey F."/>
            <person name="Devillers H."/>
            <person name="Neuveglise C."/>
            <person name="Dequin S."/>
        </authorList>
    </citation>
    <scope>NUCLEOTIDE SEQUENCE [LARGE SCALE GENOMIC DNA]</scope>
    <source>
        <strain evidence="23">CLIB 213 / ATCC 58445 / CBS 680 / CCRC 21525 / NBRC 1098 / NCYC 1416 / NRRL Y-2227</strain>
    </source>
</reference>
<dbReference type="SUPFAM" id="SSF53756">
    <property type="entry name" value="UDP-Glycosyltransferase/glycogen phosphorylase"/>
    <property type="match status" value="1"/>
</dbReference>
<accession>A0A8J2TBB3</accession>
<dbReference type="CDD" id="cd03784">
    <property type="entry name" value="GT1_Gtf-like"/>
    <property type="match status" value="1"/>
</dbReference>
<comment type="similarity">
    <text evidence="3">Belongs to the glycosyltransferase 28 family.</text>
</comment>
<dbReference type="GO" id="GO:0016020">
    <property type="term" value="C:membrane"/>
    <property type="evidence" value="ECO:0007669"/>
    <property type="project" value="UniProtKB-SubCell"/>
</dbReference>
<feature type="region of interest" description="Disordered" evidence="20">
    <location>
        <begin position="98"/>
        <end position="157"/>
    </location>
</feature>
<feature type="region of interest" description="Disordered" evidence="20">
    <location>
        <begin position="497"/>
        <end position="518"/>
    </location>
</feature>
<dbReference type="PANTHER" id="PTHR48050:SF25">
    <property type="entry name" value="STEROL 3-BETA-GLUCOSYLTRANSFERASE"/>
    <property type="match status" value="1"/>
</dbReference>
<dbReference type="SMART" id="SM00568">
    <property type="entry name" value="GRAM"/>
    <property type="match status" value="2"/>
</dbReference>
<gene>
    <name evidence="22" type="ORF">BN860_01266g</name>
</gene>
<dbReference type="FunFam" id="2.30.29.30:FF:000303">
    <property type="entry name" value="Sterol 3-beta-glucosyltransferase"/>
    <property type="match status" value="1"/>
</dbReference>
<dbReference type="InterPro" id="IPR048065">
    <property type="entry name" value="ATG26_PH_GRAM2"/>
</dbReference>
<dbReference type="PROSITE" id="PS50003">
    <property type="entry name" value="PH_DOMAIN"/>
    <property type="match status" value="1"/>
</dbReference>
<dbReference type="GO" id="GO:0016906">
    <property type="term" value="F:sterol 3-beta-glucosyltransferase activity"/>
    <property type="evidence" value="ECO:0007669"/>
    <property type="project" value="UniProtKB-EC"/>
</dbReference>
<feature type="compositionally biased region" description="Acidic residues" evidence="20">
    <location>
        <begin position="102"/>
        <end position="124"/>
    </location>
</feature>
<dbReference type="InterPro" id="IPR011993">
    <property type="entry name" value="PH-like_dom_sf"/>
</dbReference>
<dbReference type="FunFam" id="2.30.29.30:FF:000391">
    <property type="entry name" value="Sterol 3-beta-glucosyltransferase"/>
    <property type="match status" value="1"/>
</dbReference>
<evidence type="ECO:0000256" key="18">
    <source>
        <dbReference type="ARBA" id="ARBA00047886"/>
    </source>
</evidence>
<keyword evidence="6" id="KW-0963">Cytoplasm</keyword>
<evidence type="ECO:0000256" key="13">
    <source>
        <dbReference type="ARBA" id="ARBA00023098"/>
    </source>
</evidence>
<keyword evidence="15" id="KW-1207">Sterol metabolism</keyword>
<evidence type="ECO:0000256" key="3">
    <source>
        <dbReference type="ARBA" id="ARBA00006962"/>
    </source>
</evidence>
<evidence type="ECO:0000256" key="2">
    <source>
        <dbReference type="ARBA" id="ARBA00004496"/>
    </source>
</evidence>
<dbReference type="Gene3D" id="2.30.29.30">
    <property type="entry name" value="Pleckstrin-homology domain (PH domain)/Phosphotyrosine-binding domain (PTB)"/>
    <property type="match status" value="2"/>
</dbReference>
<evidence type="ECO:0000256" key="20">
    <source>
        <dbReference type="SAM" id="MobiDB-lite"/>
    </source>
</evidence>
<dbReference type="InterPro" id="IPR004182">
    <property type="entry name" value="GRAM"/>
</dbReference>
<dbReference type="FunFam" id="3.40.50.2000:FF:000009">
    <property type="entry name" value="Sterol 3-beta-glucosyltransferase UGT80A2"/>
    <property type="match status" value="1"/>
</dbReference>